<proteinExistence type="predicted"/>
<dbReference type="InterPro" id="IPR006096">
    <property type="entry name" value="Glu/Leu/Phe/Val/Trp_DH_C"/>
</dbReference>
<dbReference type="PANTHER" id="PTHR11606">
    <property type="entry name" value="GLUTAMATE DEHYDROGENASE"/>
    <property type="match status" value="1"/>
</dbReference>
<protein>
    <recommendedName>
        <fullName evidence="2">Glutamate/phenylalanine/leucine/valine/L-tryptophan dehydrogenase C-terminal domain-containing protein</fullName>
    </recommendedName>
</protein>
<dbReference type="Gene3D" id="3.40.50.720">
    <property type="entry name" value="NAD(P)-binding Rossmann-like Domain"/>
    <property type="match status" value="1"/>
</dbReference>
<dbReference type="KEGG" id="mass:CR152_01870"/>
<dbReference type="Pfam" id="PF00208">
    <property type="entry name" value="ELFV_dehydrog"/>
    <property type="match status" value="1"/>
</dbReference>
<dbReference type="AlphaFoldDB" id="A0A2D2DEJ8"/>
<accession>A0A2D2DEJ8</accession>
<dbReference type="SUPFAM" id="SSF51735">
    <property type="entry name" value="NAD(P)-binding Rossmann-fold domains"/>
    <property type="match status" value="1"/>
</dbReference>
<evidence type="ECO:0000259" key="2">
    <source>
        <dbReference type="SMART" id="SM00839"/>
    </source>
</evidence>
<feature type="domain" description="Glutamate/phenylalanine/leucine/valine/L-tryptophan dehydrogenase C-terminal" evidence="2">
    <location>
        <begin position="3"/>
        <end position="180"/>
    </location>
</feature>
<name>A0A2D2DEJ8_9BURK</name>
<sequence length="183" mass="19851">MWGAPQGMVYLATGHHDMRKSVNCLVHVAQTGSVVGFAGAEDRIAPERFWSVDCDILIPAAPEQQIIKDNAGQIRAHIILEGANGPTTPEADDILRENGVLVVLDMIANAGGVTVSYFEWVQDFSSFFSSEDDIKARLTGIMRDTFAAIGQVAQDKNVSLRTAAFVVACTRVLQAREVRGSYP</sequence>
<dbReference type="PANTHER" id="PTHR11606:SF13">
    <property type="entry name" value="GLUTAMATE DEHYDROGENASE 1, MITOCHONDRIAL"/>
    <property type="match status" value="1"/>
</dbReference>
<keyword evidence="4" id="KW-1185">Reference proteome</keyword>
<dbReference type="InterPro" id="IPR036291">
    <property type="entry name" value="NAD(P)-bd_dom_sf"/>
</dbReference>
<dbReference type="OrthoDB" id="9803297at2"/>
<gene>
    <name evidence="3" type="ORF">CR152_01870</name>
</gene>
<organism evidence="3 4">
    <name type="scientific">Massilia violaceinigra</name>
    <dbReference type="NCBI Taxonomy" id="2045208"/>
    <lineage>
        <taxon>Bacteria</taxon>
        <taxon>Pseudomonadati</taxon>
        <taxon>Pseudomonadota</taxon>
        <taxon>Betaproteobacteria</taxon>
        <taxon>Burkholderiales</taxon>
        <taxon>Oxalobacteraceae</taxon>
        <taxon>Telluria group</taxon>
        <taxon>Massilia</taxon>
    </lineage>
</organism>
<dbReference type="GO" id="GO:0004352">
    <property type="term" value="F:glutamate dehydrogenase (NAD+) activity"/>
    <property type="evidence" value="ECO:0007669"/>
    <property type="project" value="TreeGrafter"/>
</dbReference>
<evidence type="ECO:0000256" key="1">
    <source>
        <dbReference type="ARBA" id="ARBA00023002"/>
    </source>
</evidence>
<dbReference type="Proteomes" id="UP000229897">
    <property type="component" value="Chromosome"/>
</dbReference>
<reference evidence="3" key="1">
    <citation type="submission" date="2017-10" db="EMBL/GenBank/DDBJ databases">
        <title>Massilia psychrophilum sp. nov., a novel purple-pigmented bacterium isolated from Tianshan glacier, Xinjiang Municipality, China.</title>
        <authorList>
            <person name="Wang H."/>
        </authorList>
    </citation>
    <scope>NUCLEOTIDE SEQUENCE [LARGE SCALE GENOMIC DNA]</scope>
    <source>
        <strain evidence="3">B2</strain>
    </source>
</reference>
<dbReference type="EMBL" id="CP024608">
    <property type="protein sequence ID" value="ATQ73394.1"/>
    <property type="molecule type" value="Genomic_DNA"/>
</dbReference>
<keyword evidence="1" id="KW-0560">Oxidoreductase</keyword>
<dbReference type="SMART" id="SM00839">
    <property type="entry name" value="ELFV_dehydrog"/>
    <property type="match status" value="1"/>
</dbReference>
<evidence type="ECO:0000313" key="3">
    <source>
        <dbReference type="EMBL" id="ATQ73394.1"/>
    </source>
</evidence>
<evidence type="ECO:0000313" key="4">
    <source>
        <dbReference type="Proteomes" id="UP000229897"/>
    </source>
</evidence>
<dbReference type="GO" id="GO:0006538">
    <property type="term" value="P:L-glutamate catabolic process"/>
    <property type="evidence" value="ECO:0007669"/>
    <property type="project" value="TreeGrafter"/>
</dbReference>